<feature type="binding site" evidence="7">
    <location>
        <position position="141"/>
    </location>
    <ligand>
        <name>Fe cation</name>
        <dbReference type="ChEBI" id="CHEBI:24875"/>
        <note>catalytic</note>
    </ligand>
</feature>
<evidence type="ECO:0000256" key="4">
    <source>
        <dbReference type="ARBA" id="ARBA00023002"/>
    </source>
</evidence>
<dbReference type="RefSeq" id="WP_264712611.1">
    <property type="nucleotide sequence ID" value="NZ_JAPDNT010000002.1"/>
</dbReference>
<comment type="similarity">
    <text evidence="1">Belongs to the cysteine dioxygenase family.</text>
</comment>
<evidence type="ECO:0000256" key="2">
    <source>
        <dbReference type="ARBA" id="ARBA00022723"/>
    </source>
</evidence>
<comment type="caution">
    <text evidence="8">The sequence shown here is derived from an EMBL/GenBank/DDBJ whole genome shotgun (WGS) entry which is preliminary data.</text>
</comment>
<dbReference type="AlphaFoldDB" id="A0AA42CGM5"/>
<dbReference type="Gene3D" id="2.60.120.10">
    <property type="entry name" value="Jelly Rolls"/>
    <property type="match status" value="1"/>
</dbReference>
<reference evidence="8" key="1">
    <citation type="submission" date="2022-09" db="EMBL/GenBank/DDBJ databases">
        <title>Rhodovastum sp. nov. RN2-1 isolated from soil in Seongnam, South Korea.</title>
        <authorList>
            <person name="Le N.T."/>
        </authorList>
    </citation>
    <scope>NUCLEOTIDE SEQUENCE</scope>
    <source>
        <strain evidence="8">RN2-1</strain>
    </source>
</reference>
<evidence type="ECO:0000256" key="7">
    <source>
        <dbReference type="PIRSR" id="PIRSR610300-51"/>
    </source>
</evidence>
<dbReference type="Pfam" id="PF05995">
    <property type="entry name" value="CDO_I"/>
    <property type="match status" value="1"/>
</dbReference>
<feature type="binding site" evidence="7">
    <location>
        <position position="92"/>
    </location>
    <ligand>
        <name>Fe cation</name>
        <dbReference type="ChEBI" id="CHEBI:24875"/>
        <note>catalytic</note>
    </ligand>
</feature>
<evidence type="ECO:0000313" key="9">
    <source>
        <dbReference type="Proteomes" id="UP001165679"/>
    </source>
</evidence>
<dbReference type="SUPFAM" id="SSF51182">
    <property type="entry name" value="RmlC-like cupins"/>
    <property type="match status" value="1"/>
</dbReference>
<accession>A0AA42CGM5</accession>
<feature type="binding site" evidence="7">
    <location>
        <position position="90"/>
    </location>
    <ligand>
        <name>Fe cation</name>
        <dbReference type="ChEBI" id="CHEBI:24875"/>
        <note>catalytic</note>
    </ligand>
</feature>
<dbReference type="CDD" id="cd10548">
    <property type="entry name" value="cupin_CDO"/>
    <property type="match status" value="1"/>
</dbReference>
<keyword evidence="9" id="KW-1185">Reference proteome</keyword>
<dbReference type="PANTHER" id="PTHR12918">
    <property type="entry name" value="CYSTEINE DIOXYGENASE"/>
    <property type="match status" value="1"/>
</dbReference>
<evidence type="ECO:0000256" key="3">
    <source>
        <dbReference type="ARBA" id="ARBA00022964"/>
    </source>
</evidence>
<dbReference type="InterPro" id="IPR014710">
    <property type="entry name" value="RmlC-like_jellyroll"/>
</dbReference>
<evidence type="ECO:0000256" key="1">
    <source>
        <dbReference type="ARBA" id="ARBA00006622"/>
    </source>
</evidence>
<dbReference type="GO" id="GO:0008198">
    <property type="term" value="F:ferrous iron binding"/>
    <property type="evidence" value="ECO:0007669"/>
    <property type="project" value="TreeGrafter"/>
</dbReference>
<keyword evidence="2 7" id="KW-0479">Metal-binding</keyword>
<evidence type="ECO:0000256" key="5">
    <source>
        <dbReference type="ARBA" id="ARBA00023004"/>
    </source>
</evidence>
<reference evidence="8" key="2">
    <citation type="submission" date="2022-10" db="EMBL/GenBank/DDBJ databases">
        <authorList>
            <person name="Trinh H.N."/>
        </authorList>
    </citation>
    <scope>NUCLEOTIDE SEQUENCE</scope>
    <source>
        <strain evidence="8">RN2-1</strain>
    </source>
</reference>
<dbReference type="GO" id="GO:0017172">
    <property type="term" value="F:cysteine dioxygenase activity"/>
    <property type="evidence" value="ECO:0007669"/>
    <property type="project" value="TreeGrafter"/>
</dbReference>
<dbReference type="PANTHER" id="PTHR12918:SF1">
    <property type="entry name" value="CYSTEINE DIOXYGENASE TYPE 1"/>
    <property type="match status" value="1"/>
</dbReference>
<organism evidence="8 9">
    <name type="scientific">Limobrevibacterium gyesilva</name>
    <dbReference type="NCBI Taxonomy" id="2991712"/>
    <lineage>
        <taxon>Bacteria</taxon>
        <taxon>Pseudomonadati</taxon>
        <taxon>Pseudomonadota</taxon>
        <taxon>Alphaproteobacteria</taxon>
        <taxon>Acetobacterales</taxon>
        <taxon>Acetobacteraceae</taxon>
        <taxon>Limobrevibacterium</taxon>
    </lineage>
</organism>
<keyword evidence="3 8" id="KW-0223">Dioxygenase</keyword>
<feature type="cross-link" description="3'-(S-cysteinyl)-tyrosine (Cys-Tyr)" evidence="6">
    <location>
        <begin position="96"/>
        <end position="157"/>
    </location>
</feature>
<sequence>MNALAPIAVPTPLARLLADVADAARVPLAARDRAMAAALAPYLGDPGLLEGRDCPCNPDRYTRHLLHNDPASGYAVVAIVWAPGQMSPVHGHRTWCAFGVQRGWLTETFFRPDGDIALPTTCLARRPGDVCHAPADPRAIHRLANLGTQEAVSVHVYGVAFDRFGDGVNHVWAA</sequence>
<keyword evidence="5 7" id="KW-0408">Iron</keyword>
<keyword evidence="4" id="KW-0560">Oxidoreductase</keyword>
<keyword evidence="6" id="KW-0883">Thioether bond</keyword>
<dbReference type="GO" id="GO:0019448">
    <property type="term" value="P:L-cysteine catabolic process"/>
    <property type="evidence" value="ECO:0007669"/>
    <property type="project" value="TreeGrafter"/>
</dbReference>
<name>A0AA42CGM5_9PROT</name>
<proteinExistence type="inferred from homology"/>
<gene>
    <name evidence="8" type="ORF">OL599_05315</name>
</gene>
<dbReference type="InterPro" id="IPR010300">
    <property type="entry name" value="CDO_1"/>
</dbReference>
<dbReference type="Proteomes" id="UP001165679">
    <property type="component" value="Unassembled WGS sequence"/>
</dbReference>
<dbReference type="EMBL" id="JAPDNT010000002">
    <property type="protein sequence ID" value="MCW3473990.1"/>
    <property type="molecule type" value="Genomic_DNA"/>
</dbReference>
<evidence type="ECO:0000313" key="8">
    <source>
        <dbReference type="EMBL" id="MCW3473990.1"/>
    </source>
</evidence>
<evidence type="ECO:0000256" key="6">
    <source>
        <dbReference type="PIRSR" id="PIRSR610300-50"/>
    </source>
</evidence>
<protein>
    <submittedName>
        <fullName evidence="8">Cysteine dioxygenase family protein</fullName>
    </submittedName>
</protein>
<dbReference type="InterPro" id="IPR011051">
    <property type="entry name" value="RmlC_Cupin_sf"/>
</dbReference>